<reference evidence="3 4" key="1">
    <citation type="submission" date="2020-04" db="EMBL/GenBank/DDBJ databases">
        <title>Genome analysis and antimicrobial resistance characteristics of Chryseobacterium aquaticum isolated from farmed salmonids.</title>
        <authorList>
            <person name="Saticioglu I.B."/>
            <person name="Duman M."/>
            <person name="Altun S."/>
        </authorList>
    </citation>
    <scope>NUCLEOTIDE SEQUENCE [LARGE SCALE GENOMIC DNA]</scope>
    <source>
        <strain evidence="3 4">C-174</strain>
    </source>
</reference>
<dbReference type="AlphaFoldDB" id="A0A848N9P5"/>
<name>A0A848N9P5_9FLAO</name>
<dbReference type="InterPro" id="IPR000866">
    <property type="entry name" value="AhpC/TSA"/>
</dbReference>
<dbReference type="Proteomes" id="UP000548067">
    <property type="component" value="Unassembled WGS sequence"/>
</dbReference>
<dbReference type="InterPro" id="IPR013766">
    <property type="entry name" value="Thioredoxin_domain"/>
</dbReference>
<dbReference type="GO" id="GO:0016209">
    <property type="term" value="F:antioxidant activity"/>
    <property type="evidence" value="ECO:0007669"/>
    <property type="project" value="InterPro"/>
</dbReference>
<dbReference type="PANTHER" id="PTHR42852:SF17">
    <property type="entry name" value="THIOREDOXIN-LIKE PROTEIN HI_1115"/>
    <property type="match status" value="1"/>
</dbReference>
<dbReference type="Pfam" id="PF00578">
    <property type="entry name" value="AhpC-TSA"/>
    <property type="match status" value="1"/>
</dbReference>
<dbReference type="GO" id="GO:0016491">
    <property type="term" value="F:oxidoreductase activity"/>
    <property type="evidence" value="ECO:0007669"/>
    <property type="project" value="InterPro"/>
</dbReference>
<keyword evidence="1" id="KW-0676">Redox-active center</keyword>
<evidence type="ECO:0000313" key="4">
    <source>
        <dbReference type="Proteomes" id="UP000548067"/>
    </source>
</evidence>
<feature type="domain" description="Thioredoxin" evidence="2">
    <location>
        <begin position="1"/>
        <end position="138"/>
    </location>
</feature>
<dbReference type="InterPro" id="IPR050553">
    <property type="entry name" value="Thioredoxin_ResA/DsbE_sf"/>
</dbReference>
<dbReference type="PROSITE" id="PS00194">
    <property type="entry name" value="THIOREDOXIN_1"/>
    <property type="match status" value="1"/>
</dbReference>
<accession>A0A848N9P5</accession>
<organism evidence="3 4">
    <name type="scientific">Chryseobacterium aquaticum</name>
    <dbReference type="NCBI Taxonomy" id="452084"/>
    <lineage>
        <taxon>Bacteria</taxon>
        <taxon>Pseudomonadati</taxon>
        <taxon>Bacteroidota</taxon>
        <taxon>Flavobacteriia</taxon>
        <taxon>Flavobacteriales</taxon>
        <taxon>Weeksellaceae</taxon>
        <taxon>Chryseobacterium group</taxon>
        <taxon>Chryseobacterium</taxon>
    </lineage>
</organism>
<proteinExistence type="predicted"/>
<protein>
    <submittedName>
        <fullName evidence="3">TlpA family protein disulfide reductase</fullName>
    </submittedName>
</protein>
<dbReference type="PANTHER" id="PTHR42852">
    <property type="entry name" value="THIOL:DISULFIDE INTERCHANGE PROTEIN DSBE"/>
    <property type="match status" value="1"/>
</dbReference>
<dbReference type="EMBL" id="JABCJF010000010">
    <property type="protein sequence ID" value="NMR35695.1"/>
    <property type="molecule type" value="Genomic_DNA"/>
</dbReference>
<comment type="caution">
    <text evidence="3">The sequence shown here is derived from an EMBL/GenBank/DDBJ whole genome shotgun (WGS) entry which is preliminary data.</text>
</comment>
<dbReference type="InterPro" id="IPR036249">
    <property type="entry name" value="Thioredoxin-like_sf"/>
</dbReference>
<dbReference type="PROSITE" id="PS51352">
    <property type="entry name" value="THIOREDOXIN_2"/>
    <property type="match status" value="1"/>
</dbReference>
<evidence type="ECO:0000313" key="3">
    <source>
        <dbReference type="EMBL" id="NMR35695.1"/>
    </source>
</evidence>
<gene>
    <name evidence="3" type="ORF">HIO71_16070</name>
</gene>
<evidence type="ECO:0000259" key="2">
    <source>
        <dbReference type="PROSITE" id="PS51352"/>
    </source>
</evidence>
<sequence>MFDADLKDIQGNSVSLKKEIQEKDKFYVLSFWATWCAPCLNELDSINDVYQDWKKELNVEVVAISTDDSRTISRVKPLINGKGWDFTVFLDTNNDLKRKLGFQSVPYLVIVKNGEIVYTQNGYTPNSEVLLLKRMKKL</sequence>
<dbReference type="Gene3D" id="3.40.30.10">
    <property type="entry name" value="Glutaredoxin"/>
    <property type="match status" value="1"/>
</dbReference>
<dbReference type="SUPFAM" id="SSF52833">
    <property type="entry name" value="Thioredoxin-like"/>
    <property type="match status" value="1"/>
</dbReference>
<dbReference type="InterPro" id="IPR017937">
    <property type="entry name" value="Thioredoxin_CS"/>
</dbReference>
<dbReference type="CDD" id="cd02966">
    <property type="entry name" value="TlpA_like_family"/>
    <property type="match status" value="1"/>
</dbReference>
<evidence type="ECO:0000256" key="1">
    <source>
        <dbReference type="ARBA" id="ARBA00023284"/>
    </source>
</evidence>